<gene>
    <name evidence="5" type="ORF">Tbon_09320</name>
</gene>
<accession>A0ABX6C3U7</accession>
<protein>
    <recommendedName>
        <fullName evidence="2">3-methyl-2-oxobutanoate dehydrogenase (2-methylpropanoyl-transferring)</fullName>
        <ecNumber evidence="2">1.2.4.4</ecNumber>
    </recommendedName>
</protein>
<feature type="domain" description="Transketolase-like pyrimidine-binding" evidence="4">
    <location>
        <begin position="4"/>
        <end position="177"/>
    </location>
</feature>
<dbReference type="InterPro" id="IPR033248">
    <property type="entry name" value="Transketolase_C"/>
</dbReference>
<dbReference type="InterPro" id="IPR029061">
    <property type="entry name" value="THDP-binding"/>
</dbReference>
<dbReference type="InterPro" id="IPR005475">
    <property type="entry name" value="Transketolase-like_Pyr-bd"/>
</dbReference>
<evidence type="ECO:0000256" key="3">
    <source>
        <dbReference type="ARBA" id="ARBA00023002"/>
    </source>
</evidence>
<reference evidence="5 6" key="1">
    <citation type="submission" date="2019-10" db="EMBL/GenBank/DDBJ databases">
        <title>Thermopilla bonchosmolovskayae gen. nov., sp. nov., a moderately thermophilic Chloroflexi bacterium from a Chukotka hot spring (Arctic, Russia), representing a novel classis Thermopillaia, which include previously uncultivated lineage OLB14.</title>
        <authorList>
            <person name="Kochetkova T.V."/>
            <person name="Zayulina K.S."/>
            <person name="Zhigarkov V.S."/>
            <person name="Minaev N.V."/>
            <person name="Novikov A."/>
            <person name="Toshchakov S.V."/>
            <person name="Elcheninov A.G."/>
            <person name="Kublanov I.V."/>
        </authorList>
    </citation>
    <scope>NUCLEOTIDE SEQUENCE [LARGE SCALE GENOMIC DNA]</scope>
    <source>
        <strain evidence="5 6">3753O</strain>
    </source>
</reference>
<name>A0ABX6C3U7_9CHLR</name>
<dbReference type="PANTHER" id="PTHR42980">
    <property type="entry name" value="2-OXOISOVALERATE DEHYDROGENASE SUBUNIT BETA-RELATED"/>
    <property type="match status" value="1"/>
</dbReference>
<dbReference type="SMART" id="SM00861">
    <property type="entry name" value="Transket_pyr"/>
    <property type="match status" value="1"/>
</dbReference>
<dbReference type="SUPFAM" id="SSF52922">
    <property type="entry name" value="TK C-terminal domain-like"/>
    <property type="match status" value="1"/>
</dbReference>
<dbReference type="Pfam" id="PF02780">
    <property type="entry name" value="Transketolase_C"/>
    <property type="match status" value="1"/>
</dbReference>
<dbReference type="Pfam" id="PF02779">
    <property type="entry name" value="Transket_pyr"/>
    <property type="match status" value="1"/>
</dbReference>
<evidence type="ECO:0000256" key="2">
    <source>
        <dbReference type="ARBA" id="ARBA00012277"/>
    </source>
</evidence>
<comment type="cofactor">
    <cofactor evidence="1">
        <name>thiamine diphosphate</name>
        <dbReference type="ChEBI" id="CHEBI:58937"/>
    </cofactor>
</comment>
<keyword evidence="6" id="KW-1185">Reference proteome</keyword>
<evidence type="ECO:0000259" key="4">
    <source>
        <dbReference type="SMART" id="SM00861"/>
    </source>
</evidence>
<dbReference type="PANTHER" id="PTHR42980:SF1">
    <property type="entry name" value="2-OXOISOVALERATE DEHYDROGENASE SUBUNIT BETA, MITOCHONDRIAL"/>
    <property type="match status" value="1"/>
</dbReference>
<dbReference type="Gene3D" id="3.40.50.970">
    <property type="match status" value="1"/>
</dbReference>
<dbReference type="InterPro" id="IPR009014">
    <property type="entry name" value="Transketo_C/PFOR_II"/>
</dbReference>
<dbReference type="Gene3D" id="3.40.50.920">
    <property type="match status" value="1"/>
</dbReference>
<evidence type="ECO:0000313" key="6">
    <source>
        <dbReference type="Proteomes" id="UP000326331"/>
    </source>
</evidence>
<evidence type="ECO:0000313" key="5">
    <source>
        <dbReference type="EMBL" id="QFG03489.1"/>
    </source>
</evidence>
<dbReference type="RefSeq" id="WP_158067451.1">
    <property type="nucleotide sequence ID" value="NZ_CP042829.1"/>
</dbReference>
<keyword evidence="3" id="KW-0560">Oxidoreductase</keyword>
<sequence length="325" mass="35474">MAEMTVLEAVRTTLAEAMERDDRVLILGEDVEAGGVFRATDGLAGRFPGRVIDTPLAESSIIGVSIGLAHYGMRPVAEIQFADFIHAGFDQLCSEASRWCYRTCGDAWLPMVVRAPWGGGVHGGQHHSQSIEAFYGHIPGIKVVVPSFPADYRSLLRAAIEDPNPVLFLEHKRTYRLIRQEVDGAPAETRIGRSRIARRGEDVTIIAWGLMLHEALAAAEQLAAEGVECTVVDLLSVQPLDRETICEAAKATGKVLIVHEDTLTGGFGAEIAATIAEEAFEYLDAPIRRLCGPDIPSMPYHPAMEHFFMPDRERIAAAARELAAY</sequence>
<dbReference type="EMBL" id="CP042829">
    <property type="protein sequence ID" value="QFG03489.1"/>
    <property type="molecule type" value="Genomic_DNA"/>
</dbReference>
<dbReference type="CDD" id="cd07036">
    <property type="entry name" value="TPP_PYR_E1-PDHc-beta_like"/>
    <property type="match status" value="1"/>
</dbReference>
<dbReference type="EC" id="1.2.4.4" evidence="2"/>
<dbReference type="Proteomes" id="UP000326331">
    <property type="component" value="Chromosome"/>
</dbReference>
<evidence type="ECO:0000256" key="1">
    <source>
        <dbReference type="ARBA" id="ARBA00001964"/>
    </source>
</evidence>
<organism evidence="5 6">
    <name type="scientific">Tepidiforma bonchosmolovskayae</name>
    <dbReference type="NCBI Taxonomy" id="2601677"/>
    <lineage>
        <taxon>Bacteria</taxon>
        <taxon>Bacillati</taxon>
        <taxon>Chloroflexota</taxon>
        <taxon>Tepidiformia</taxon>
        <taxon>Tepidiformales</taxon>
        <taxon>Tepidiformaceae</taxon>
        <taxon>Tepidiforma</taxon>
    </lineage>
</organism>
<dbReference type="SUPFAM" id="SSF52518">
    <property type="entry name" value="Thiamin diphosphate-binding fold (THDP-binding)"/>
    <property type="match status" value="1"/>
</dbReference>
<proteinExistence type="predicted"/>